<dbReference type="InterPro" id="IPR003594">
    <property type="entry name" value="HATPase_dom"/>
</dbReference>
<organism evidence="14 15">
    <name type="scientific">Paraconexibacter antarcticus</name>
    <dbReference type="NCBI Taxonomy" id="2949664"/>
    <lineage>
        <taxon>Bacteria</taxon>
        <taxon>Bacillati</taxon>
        <taxon>Actinomycetota</taxon>
        <taxon>Thermoleophilia</taxon>
        <taxon>Solirubrobacterales</taxon>
        <taxon>Paraconexibacteraceae</taxon>
        <taxon>Paraconexibacter</taxon>
    </lineage>
</organism>
<evidence type="ECO:0000256" key="9">
    <source>
        <dbReference type="ARBA" id="ARBA00023012"/>
    </source>
</evidence>
<evidence type="ECO:0000256" key="1">
    <source>
        <dbReference type="ARBA" id="ARBA00000085"/>
    </source>
</evidence>
<evidence type="ECO:0000256" key="4">
    <source>
        <dbReference type="ARBA" id="ARBA00022553"/>
    </source>
</evidence>
<dbReference type="CDD" id="cd00082">
    <property type="entry name" value="HisKA"/>
    <property type="match status" value="1"/>
</dbReference>
<proteinExistence type="predicted"/>
<accession>A0ABY5DP01</accession>
<keyword evidence="9" id="KW-0902">Two-component regulatory system</keyword>
<evidence type="ECO:0000259" key="12">
    <source>
        <dbReference type="PROSITE" id="PS50109"/>
    </source>
</evidence>
<protein>
    <recommendedName>
        <fullName evidence="3">histidine kinase</fullName>
        <ecNumber evidence="3">2.7.13.3</ecNumber>
    </recommendedName>
</protein>
<keyword evidence="6 11" id="KW-0812">Transmembrane</keyword>
<sequence length="449" mass="46567">MSRLPIRARLTLVFVAVMSVVLALIGTFLFYRTKHTIDDSIAQSLRARQGAARAYAESAPGGRLQLPPGERFAEILAPSGAVLLRRPDGLRPLLSPREAARASAGLHVFELSERERYLAGPATVGGRRVVVVVGASLRDHEKALEGLGGALLVGGPLALLLAAGIAYLIAAGALGPVEAMRRRAATISTADPTATLPESEVDDELGRLSVTLNAMLGRIARSAEHERRFIADASHELRTPLAALQAELELAERHASDAGALRAAIARSREDVARLIRLSDGLLDLAAAEEAAAGPAVPLDVDELLEAIAGDLRHRAAAEGRMLTVRRSGLKVTADELAVRRALGNLVENALVHGAGAVVVGADPGGDAGVVLWVHDDGTLPPELAGDRAFERFARGPDASGRPGAGLGLALVRLVADAHGGTATLAARPGGGVRAELRLPGPDGAAPAR</sequence>
<dbReference type="SMART" id="SM00304">
    <property type="entry name" value="HAMP"/>
    <property type="match status" value="1"/>
</dbReference>
<dbReference type="GO" id="GO:0016301">
    <property type="term" value="F:kinase activity"/>
    <property type="evidence" value="ECO:0007669"/>
    <property type="project" value="UniProtKB-KW"/>
</dbReference>
<evidence type="ECO:0000313" key="15">
    <source>
        <dbReference type="Proteomes" id="UP001056035"/>
    </source>
</evidence>
<reference evidence="14 15" key="1">
    <citation type="submission" date="2022-06" db="EMBL/GenBank/DDBJ databases">
        <title>Paraconexibacter antarcticus.</title>
        <authorList>
            <person name="Kim C.S."/>
        </authorList>
    </citation>
    <scope>NUCLEOTIDE SEQUENCE [LARGE SCALE GENOMIC DNA]</scope>
    <source>
        <strain evidence="14 15">02-257</strain>
    </source>
</reference>
<dbReference type="SUPFAM" id="SSF47384">
    <property type="entry name" value="Homodimeric domain of signal transducing histidine kinase"/>
    <property type="match status" value="1"/>
</dbReference>
<dbReference type="PROSITE" id="PS50109">
    <property type="entry name" value="HIS_KIN"/>
    <property type="match status" value="1"/>
</dbReference>
<dbReference type="InterPro" id="IPR036890">
    <property type="entry name" value="HATPase_C_sf"/>
</dbReference>
<dbReference type="InterPro" id="IPR003661">
    <property type="entry name" value="HisK_dim/P_dom"/>
</dbReference>
<dbReference type="Pfam" id="PF00512">
    <property type="entry name" value="HisKA"/>
    <property type="match status" value="1"/>
</dbReference>
<feature type="domain" description="HAMP" evidence="13">
    <location>
        <begin position="171"/>
        <end position="224"/>
    </location>
</feature>
<name>A0ABY5DP01_9ACTN</name>
<dbReference type="Gene3D" id="6.10.340.10">
    <property type="match status" value="1"/>
</dbReference>
<evidence type="ECO:0000256" key="5">
    <source>
        <dbReference type="ARBA" id="ARBA00022679"/>
    </source>
</evidence>
<keyword evidence="10 11" id="KW-0472">Membrane</keyword>
<dbReference type="InterPro" id="IPR036097">
    <property type="entry name" value="HisK_dim/P_sf"/>
</dbReference>
<dbReference type="SUPFAM" id="SSF55874">
    <property type="entry name" value="ATPase domain of HSP90 chaperone/DNA topoisomerase II/histidine kinase"/>
    <property type="match status" value="1"/>
</dbReference>
<dbReference type="InterPro" id="IPR050428">
    <property type="entry name" value="TCS_sensor_his_kinase"/>
</dbReference>
<evidence type="ECO:0000256" key="3">
    <source>
        <dbReference type="ARBA" id="ARBA00012438"/>
    </source>
</evidence>
<keyword evidence="7 14" id="KW-0418">Kinase</keyword>
<dbReference type="RefSeq" id="WP_254570480.1">
    <property type="nucleotide sequence ID" value="NZ_CP098502.1"/>
</dbReference>
<evidence type="ECO:0000313" key="14">
    <source>
        <dbReference type="EMBL" id="UTI63758.1"/>
    </source>
</evidence>
<evidence type="ECO:0000256" key="2">
    <source>
        <dbReference type="ARBA" id="ARBA00004236"/>
    </source>
</evidence>
<dbReference type="EC" id="2.7.13.3" evidence="3"/>
<evidence type="ECO:0000256" key="11">
    <source>
        <dbReference type="SAM" id="Phobius"/>
    </source>
</evidence>
<dbReference type="InterPro" id="IPR003660">
    <property type="entry name" value="HAMP_dom"/>
</dbReference>
<evidence type="ECO:0000259" key="13">
    <source>
        <dbReference type="PROSITE" id="PS50885"/>
    </source>
</evidence>
<dbReference type="EMBL" id="CP098502">
    <property type="protein sequence ID" value="UTI63758.1"/>
    <property type="molecule type" value="Genomic_DNA"/>
</dbReference>
<comment type="subcellular location">
    <subcellularLocation>
        <location evidence="2">Cell membrane</location>
    </subcellularLocation>
</comment>
<feature type="domain" description="Histidine kinase" evidence="12">
    <location>
        <begin position="232"/>
        <end position="443"/>
    </location>
</feature>
<evidence type="ECO:0000256" key="7">
    <source>
        <dbReference type="ARBA" id="ARBA00022777"/>
    </source>
</evidence>
<dbReference type="Pfam" id="PF02518">
    <property type="entry name" value="HATPase_c"/>
    <property type="match status" value="1"/>
</dbReference>
<dbReference type="PRINTS" id="PR00344">
    <property type="entry name" value="BCTRLSENSOR"/>
</dbReference>
<keyword evidence="4" id="KW-0597">Phosphoprotein</keyword>
<dbReference type="PANTHER" id="PTHR45436">
    <property type="entry name" value="SENSOR HISTIDINE KINASE YKOH"/>
    <property type="match status" value="1"/>
</dbReference>
<dbReference type="InterPro" id="IPR005467">
    <property type="entry name" value="His_kinase_dom"/>
</dbReference>
<keyword evidence="15" id="KW-1185">Reference proteome</keyword>
<evidence type="ECO:0000256" key="10">
    <source>
        <dbReference type="ARBA" id="ARBA00023136"/>
    </source>
</evidence>
<dbReference type="InterPro" id="IPR004358">
    <property type="entry name" value="Sig_transdc_His_kin-like_C"/>
</dbReference>
<dbReference type="Proteomes" id="UP001056035">
    <property type="component" value="Chromosome"/>
</dbReference>
<comment type="catalytic activity">
    <reaction evidence="1">
        <text>ATP + protein L-histidine = ADP + protein N-phospho-L-histidine.</text>
        <dbReference type="EC" id="2.7.13.3"/>
    </reaction>
</comment>
<dbReference type="SMART" id="SM00388">
    <property type="entry name" value="HisKA"/>
    <property type="match status" value="1"/>
</dbReference>
<dbReference type="CDD" id="cd00075">
    <property type="entry name" value="HATPase"/>
    <property type="match status" value="1"/>
</dbReference>
<evidence type="ECO:0000256" key="8">
    <source>
        <dbReference type="ARBA" id="ARBA00022989"/>
    </source>
</evidence>
<keyword evidence="8 11" id="KW-1133">Transmembrane helix</keyword>
<dbReference type="SMART" id="SM00387">
    <property type="entry name" value="HATPase_c"/>
    <property type="match status" value="1"/>
</dbReference>
<dbReference type="Gene3D" id="1.10.287.130">
    <property type="match status" value="1"/>
</dbReference>
<evidence type="ECO:0000256" key="6">
    <source>
        <dbReference type="ARBA" id="ARBA00022692"/>
    </source>
</evidence>
<dbReference type="Gene3D" id="3.30.565.10">
    <property type="entry name" value="Histidine kinase-like ATPase, C-terminal domain"/>
    <property type="match status" value="1"/>
</dbReference>
<dbReference type="PANTHER" id="PTHR45436:SF5">
    <property type="entry name" value="SENSOR HISTIDINE KINASE TRCS"/>
    <property type="match status" value="1"/>
</dbReference>
<feature type="transmembrane region" description="Helical" evidence="11">
    <location>
        <begin position="12"/>
        <end position="31"/>
    </location>
</feature>
<dbReference type="PROSITE" id="PS50885">
    <property type="entry name" value="HAMP"/>
    <property type="match status" value="1"/>
</dbReference>
<gene>
    <name evidence="14" type="ORF">NBH00_20735</name>
</gene>
<keyword evidence="5" id="KW-0808">Transferase</keyword>
<feature type="transmembrane region" description="Helical" evidence="11">
    <location>
        <begin position="147"/>
        <end position="174"/>
    </location>
</feature>